<dbReference type="EMBL" id="QBKP01000014">
    <property type="protein sequence ID" value="PTX47012.1"/>
    <property type="molecule type" value="Genomic_DNA"/>
</dbReference>
<sequence>MSNVTRLTEDQITAIAESFEDNFTIRKPDPEPAVRKKRAPKRPYGWWWPDISIARNQVIKRVKQICEQIEAHTDVEGGFSVNTASGKIESTSFRSEVWAKGGYLTWIFIFRILEADKIWDDEDISEEAMLRRNDIVDWANGVLLPFSEMMKAKHRCAA</sequence>
<gene>
    <name evidence="1" type="ORF">C8N34_11432</name>
</gene>
<proteinExistence type="predicted"/>
<name>A0A2T6AT72_9RHOB</name>
<dbReference type="Proteomes" id="UP000244224">
    <property type="component" value="Unassembled WGS sequence"/>
</dbReference>
<reference evidence="1 2" key="1">
    <citation type="submission" date="2018-04" db="EMBL/GenBank/DDBJ databases">
        <title>Genomic Encyclopedia of Archaeal and Bacterial Type Strains, Phase II (KMG-II): from individual species to whole genera.</title>
        <authorList>
            <person name="Goeker M."/>
        </authorList>
    </citation>
    <scope>NUCLEOTIDE SEQUENCE [LARGE SCALE GENOMIC DNA]</scope>
    <source>
        <strain evidence="1 2">DSM 21823</strain>
    </source>
</reference>
<organism evidence="1 2">
    <name type="scientific">Gemmobacter caeni</name>
    <dbReference type="NCBI Taxonomy" id="589035"/>
    <lineage>
        <taxon>Bacteria</taxon>
        <taxon>Pseudomonadati</taxon>
        <taxon>Pseudomonadota</taxon>
        <taxon>Alphaproteobacteria</taxon>
        <taxon>Rhodobacterales</taxon>
        <taxon>Paracoccaceae</taxon>
        <taxon>Gemmobacter</taxon>
    </lineage>
</organism>
<protein>
    <submittedName>
        <fullName evidence="1">Uncharacterized protein</fullName>
    </submittedName>
</protein>
<keyword evidence="2" id="KW-1185">Reference proteome</keyword>
<dbReference type="RefSeq" id="WP_108130024.1">
    <property type="nucleotide sequence ID" value="NZ_QBKP01000014.1"/>
</dbReference>
<dbReference type="AlphaFoldDB" id="A0A2T6AT72"/>
<evidence type="ECO:0000313" key="2">
    <source>
        <dbReference type="Proteomes" id="UP000244224"/>
    </source>
</evidence>
<evidence type="ECO:0000313" key="1">
    <source>
        <dbReference type="EMBL" id="PTX47012.1"/>
    </source>
</evidence>
<accession>A0A2T6AT72</accession>
<comment type="caution">
    <text evidence="1">The sequence shown here is derived from an EMBL/GenBank/DDBJ whole genome shotgun (WGS) entry which is preliminary data.</text>
</comment>